<proteinExistence type="predicted"/>
<accession>A0A0W8I2M1</accession>
<reference evidence="1 2" key="1">
    <citation type="submission" date="2015-12" db="EMBL/GenBank/DDBJ databases">
        <title>Serinicoccus chungangenesis strain CD08_5 genome sequencing and assembly.</title>
        <authorList>
            <person name="Chander A.M."/>
            <person name="Kaur G."/>
            <person name="Nair G.R."/>
            <person name="Dhawan D.K."/>
            <person name="Kochhar R.K."/>
            <person name="Mayilraj S."/>
            <person name="Bhadada S.K."/>
        </authorList>
    </citation>
    <scope>NUCLEOTIDE SEQUENCE [LARGE SCALE GENOMIC DNA]</scope>
    <source>
        <strain evidence="1 2">CD08_5</strain>
    </source>
</reference>
<gene>
    <name evidence="1" type="ORF">AVL62_07870</name>
</gene>
<keyword evidence="2" id="KW-1185">Reference proteome</keyword>
<dbReference type="EMBL" id="LQBL01000031">
    <property type="protein sequence ID" value="KUG51850.1"/>
    <property type="molecule type" value="Genomic_DNA"/>
</dbReference>
<dbReference type="Proteomes" id="UP000054837">
    <property type="component" value="Unassembled WGS sequence"/>
</dbReference>
<dbReference type="OrthoDB" id="3524665at2"/>
<dbReference type="Pfam" id="PF16702">
    <property type="entry name" value="DUF5063"/>
    <property type="match status" value="1"/>
</dbReference>
<comment type="caution">
    <text evidence="1">The sequence shown here is derived from an EMBL/GenBank/DDBJ whole genome shotgun (WGS) entry which is preliminary data.</text>
</comment>
<sequence>MVDDWTQPAQDMHAEVAAYFSSLEEVASGEAAESALPLLLLSVGQLCAAGARLGALVDVVPAERFEPDAGPDADLERVREALHTLLGGLDDYCDLEDPVITGEVTRGSLSDDLVAVAADLAHGQEHYLAGRPTEAMWWWQFSYLSSWGERAAAALRVLHTLLAHVRLDATDEQVMEAELAALHAVT</sequence>
<dbReference type="STRING" id="767452.AVL62_07870"/>
<evidence type="ECO:0000313" key="1">
    <source>
        <dbReference type="EMBL" id="KUG51850.1"/>
    </source>
</evidence>
<name>A0A0W8I2M1_9MICO</name>
<dbReference type="InterPro" id="IPR038312">
    <property type="entry name" value="DUF5063_sf"/>
</dbReference>
<evidence type="ECO:0008006" key="3">
    <source>
        <dbReference type="Google" id="ProtNLM"/>
    </source>
</evidence>
<protein>
    <recommendedName>
        <fullName evidence="3">DUF5063 domain-containing protein</fullName>
    </recommendedName>
</protein>
<dbReference type="Gene3D" id="1.20.120.1550">
    <property type="entry name" value="Protein of unknown function DUF5063"/>
    <property type="match status" value="1"/>
</dbReference>
<organism evidence="1 2">
    <name type="scientific">Serinicoccus chungangensis</name>
    <dbReference type="NCBI Taxonomy" id="767452"/>
    <lineage>
        <taxon>Bacteria</taxon>
        <taxon>Bacillati</taxon>
        <taxon>Actinomycetota</taxon>
        <taxon>Actinomycetes</taxon>
        <taxon>Micrococcales</taxon>
        <taxon>Ornithinimicrobiaceae</taxon>
        <taxon>Serinicoccus</taxon>
    </lineage>
</organism>
<evidence type="ECO:0000313" key="2">
    <source>
        <dbReference type="Proteomes" id="UP000054837"/>
    </source>
</evidence>
<dbReference type="AlphaFoldDB" id="A0A0W8I2M1"/>
<dbReference type="InterPro" id="IPR032025">
    <property type="entry name" value="DUF5063"/>
</dbReference>
<dbReference type="RefSeq" id="WP_058892145.1">
    <property type="nucleotide sequence ID" value="NZ_LQBL01000031.1"/>
</dbReference>